<dbReference type="Proteomes" id="UP000198571">
    <property type="component" value="Unassembled WGS sequence"/>
</dbReference>
<dbReference type="InterPro" id="IPR006700">
    <property type="entry name" value="RsmE"/>
</dbReference>
<evidence type="ECO:0000256" key="10">
    <source>
        <dbReference type="ARBA" id="ARBA00025699"/>
    </source>
</evidence>
<comment type="subcellular location">
    <subcellularLocation>
        <location evidence="1 12">Cytoplasm</location>
    </subcellularLocation>
</comment>
<dbReference type="PANTHER" id="PTHR30027:SF3">
    <property type="entry name" value="16S RRNA (URACIL(1498)-N(3))-METHYLTRANSFERASE"/>
    <property type="match status" value="1"/>
</dbReference>
<gene>
    <name evidence="15" type="ORF">SAMN05518684_10398</name>
</gene>
<keyword evidence="7 12" id="KW-0489">Methyltransferase</keyword>
<feature type="domain" description="Ribosomal RNA small subunit methyltransferase E methyltransferase" evidence="13">
    <location>
        <begin position="73"/>
        <end position="242"/>
    </location>
</feature>
<organism evidence="15 16">
    <name type="scientific">Salipaludibacillus aurantiacus</name>
    <dbReference type="NCBI Taxonomy" id="1601833"/>
    <lineage>
        <taxon>Bacteria</taxon>
        <taxon>Bacillati</taxon>
        <taxon>Bacillota</taxon>
        <taxon>Bacilli</taxon>
        <taxon>Bacillales</taxon>
        <taxon>Bacillaceae</taxon>
    </lineage>
</organism>
<proteinExistence type="inferred from homology"/>
<dbReference type="RefSeq" id="WP_093047862.1">
    <property type="nucleotide sequence ID" value="NZ_FOGT01000003.1"/>
</dbReference>
<dbReference type="EC" id="2.1.1.193" evidence="3 12"/>
<evidence type="ECO:0000256" key="2">
    <source>
        <dbReference type="ARBA" id="ARBA00005528"/>
    </source>
</evidence>
<dbReference type="InterPro" id="IPR046886">
    <property type="entry name" value="RsmE_MTase_dom"/>
</dbReference>
<feature type="domain" description="Ribosomal RNA small subunit methyltransferase E PUA-like" evidence="14">
    <location>
        <begin position="19"/>
        <end position="63"/>
    </location>
</feature>
<evidence type="ECO:0000313" key="15">
    <source>
        <dbReference type="EMBL" id="SER70768.1"/>
    </source>
</evidence>
<keyword evidence="8 12" id="KW-0808">Transferase</keyword>
<evidence type="ECO:0000259" key="14">
    <source>
        <dbReference type="Pfam" id="PF20260"/>
    </source>
</evidence>
<comment type="similarity">
    <text evidence="2 12">Belongs to the RNA methyltransferase RsmE family.</text>
</comment>
<evidence type="ECO:0000256" key="1">
    <source>
        <dbReference type="ARBA" id="ARBA00004496"/>
    </source>
</evidence>
<dbReference type="EMBL" id="FOGT01000003">
    <property type="protein sequence ID" value="SER70768.1"/>
    <property type="molecule type" value="Genomic_DNA"/>
</dbReference>
<evidence type="ECO:0000259" key="13">
    <source>
        <dbReference type="Pfam" id="PF04452"/>
    </source>
</evidence>
<evidence type="ECO:0000256" key="6">
    <source>
        <dbReference type="ARBA" id="ARBA00022552"/>
    </source>
</evidence>
<dbReference type="Pfam" id="PF20260">
    <property type="entry name" value="PUA_4"/>
    <property type="match status" value="1"/>
</dbReference>
<dbReference type="SUPFAM" id="SSF75217">
    <property type="entry name" value="alpha/beta knot"/>
    <property type="match status" value="1"/>
</dbReference>
<keyword evidence="6 12" id="KW-0698">rRNA processing</keyword>
<dbReference type="OrthoDB" id="9815641at2"/>
<dbReference type="InterPro" id="IPR029026">
    <property type="entry name" value="tRNA_m1G_MTases_N"/>
</dbReference>
<evidence type="ECO:0000313" key="16">
    <source>
        <dbReference type="Proteomes" id="UP000198571"/>
    </source>
</evidence>
<dbReference type="CDD" id="cd18084">
    <property type="entry name" value="RsmE-like"/>
    <property type="match status" value="1"/>
</dbReference>
<dbReference type="GO" id="GO:0070475">
    <property type="term" value="P:rRNA base methylation"/>
    <property type="evidence" value="ECO:0007669"/>
    <property type="project" value="TreeGrafter"/>
</dbReference>
<evidence type="ECO:0000256" key="4">
    <source>
        <dbReference type="ARBA" id="ARBA00013673"/>
    </source>
</evidence>
<evidence type="ECO:0000256" key="9">
    <source>
        <dbReference type="ARBA" id="ARBA00022691"/>
    </source>
</evidence>
<dbReference type="Gene3D" id="2.40.240.20">
    <property type="entry name" value="Hypothetical PUA domain-like, domain 1"/>
    <property type="match status" value="1"/>
</dbReference>
<name>A0A1H9RDJ7_9BACI</name>
<evidence type="ECO:0000256" key="5">
    <source>
        <dbReference type="ARBA" id="ARBA00022490"/>
    </source>
</evidence>
<comment type="catalytic activity">
    <reaction evidence="11 12">
        <text>uridine(1498) in 16S rRNA + S-adenosyl-L-methionine = N(3)-methyluridine(1498) in 16S rRNA + S-adenosyl-L-homocysteine + H(+)</text>
        <dbReference type="Rhea" id="RHEA:42920"/>
        <dbReference type="Rhea" id="RHEA-COMP:10283"/>
        <dbReference type="Rhea" id="RHEA-COMP:10284"/>
        <dbReference type="ChEBI" id="CHEBI:15378"/>
        <dbReference type="ChEBI" id="CHEBI:57856"/>
        <dbReference type="ChEBI" id="CHEBI:59789"/>
        <dbReference type="ChEBI" id="CHEBI:65315"/>
        <dbReference type="ChEBI" id="CHEBI:74502"/>
        <dbReference type="EC" id="2.1.1.193"/>
    </reaction>
</comment>
<dbReference type="InterPro" id="IPR029028">
    <property type="entry name" value="Alpha/beta_knot_MTases"/>
</dbReference>
<keyword evidence="9 12" id="KW-0949">S-adenosyl-L-methionine</keyword>
<keyword evidence="16" id="KW-1185">Reference proteome</keyword>
<keyword evidence="5 12" id="KW-0963">Cytoplasm</keyword>
<evidence type="ECO:0000256" key="8">
    <source>
        <dbReference type="ARBA" id="ARBA00022679"/>
    </source>
</evidence>
<evidence type="ECO:0000256" key="3">
    <source>
        <dbReference type="ARBA" id="ARBA00012328"/>
    </source>
</evidence>
<dbReference type="AlphaFoldDB" id="A0A1H9RDJ7"/>
<dbReference type="GO" id="GO:0005737">
    <property type="term" value="C:cytoplasm"/>
    <property type="evidence" value="ECO:0007669"/>
    <property type="project" value="UniProtKB-SubCell"/>
</dbReference>
<dbReference type="Gene3D" id="3.40.1280.10">
    <property type="match status" value="1"/>
</dbReference>
<dbReference type="GO" id="GO:0070042">
    <property type="term" value="F:rRNA (uridine-N3-)-methyltransferase activity"/>
    <property type="evidence" value="ECO:0007669"/>
    <property type="project" value="TreeGrafter"/>
</dbReference>
<dbReference type="PIRSF" id="PIRSF015601">
    <property type="entry name" value="MTase_slr0722"/>
    <property type="match status" value="1"/>
</dbReference>
<dbReference type="Pfam" id="PF04452">
    <property type="entry name" value="Methyltrans_RNA"/>
    <property type="match status" value="1"/>
</dbReference>
<dbReference type="InterPro" id="IPR046887">
    <property type="entry name" value="RsmE_PUA-like"/>
</dbReference>
<accession>A0A1H9RDJ7</accession>
<evidence type="ECO:0000256" key="7">
    <source>
        <dbReference type="ARBA" id="ARBA00022603"/>
    </source>
</evidence>
<dbReference type="SUPFAM" id="SSF88697">
    <property type="entry name" value="PUA domain-like"/>
    <property type="match status" value="1"/>
</dbReference>
<comment type="function">
    <text evidence="10 12">Specifically methylates the N3 position of the uracil ring of uridine 1498 (m3U1498) in 16S rRNA. Acts on the fully assembled 30S ribosomal subunit.</text>
</comment>
<sequence length="250" mass="28257">MQRYFLSNQHFNDDYVMMDGDEARHISRVMRMRAGDQVICCNGEGVCFVCSLEEVSPERVRASLVKRIEYSAELPVHVSLAHGLPKGDKLELVIQKGTELGAGGIIPFEAERSVVKWDKKKEKKKLERWNKIAKEASEQSHRSLVPRVESVHSFKELLNRFTSYSYVIIAYEEDAKTDEKSQFRQTLELVKPGDRLLLVTGPEGGFSDREVQVMKEAGAISCAFGPRILRSETAPFYGLSAISYHLELSG</sequence>
<dbReference type="NCBIfam" id="TIGR00046">
    <property type="entry name" value="RsmE family RNA methyltransferase"/>
    <property type="match status" value="1"/>
</dbReference>
<dbReference type="NCBIfam" id="NF008691">
    <property type="entry name" value="PRK11713.1-4"/>
    <property type="match status" value="1"/>
</dbReference>
<evidence type="ECO:0000256" key="11">
    <source>
        <dbReference type="ARBA" id="ARBA00047944"/>
    </source>
</evidence>
<dbReference type="STRING" id="1601833.SAMN05518684_10398"/>
<dbReference type="PANTHER" id="PTHR30027">
    <property type="entry name" value="RIBOSOMAL RNA SMALL SUBUNIT METHYLTRANSFERASE E"/>
    <property type="match status" value="1"/>
</dbReference>
<protein>
    <recommendedName>
        <fullName evidence="4 12">Ribosomal RNA small subunit methyltransferase E</fullName>
        <ecNumber evidence="3 12">2.1.1.193</ecNumber>
    </recommendedName>
</protein>
<dbReference type="InterPro" id="IPR015947">
    <property type="entry name" value="PUA-like_sf"/>
</dbReference>
<reference evidence="16" key="1">
    <citation type="submission" date="2016-10" db="EMBL/GenBank/DDBJ databases">
        <authorList>
            <person name="Varghese N."/>
            <person name="Submissions S."/>
        </authorList>
    </citation>
    <scope>NUCLEOTIDE SEQUENCE [LARGE SCALE GENOMIC DNA]</scope>
    <source>
        <strain evidence="16">S9</strain>
    </source>
</reference>
<evidence type="ECO:0000256" key="12">
    <source>
        <dbReference type="PIRNR" id="PIRNR015601"/>
    </source>
</evidence>